<gene>
    <name evidence="1" type="ORF">AKJ61_00910</name>
</gene>
<dbReference type="EMBL" id="LHXK01000006">
    <property type="protein sequence ID" value="KXA90390.1"/>
    <property type="molecule type" value="Genomic_DNA"/>
</dbReference>
<evidence type="ECO:0008006" key="3">
    <source>
        <dbReference type="Google" id="ProtNLM"/>
    </source>
</evidence>
<dbReference type="Proteomes" id="UP000070184">
    <property type="component" value="Unassembled WGS sequence"/>
</dbReference>
<sequence length="63" mass="7448">MPRWIELEKGELTLREEEIEGFLEREVKPIGNTGRVNCPKRFIGRRVYLIVTKEEKTSNSDKK</sequence>
<proteinExistence type="predicted"/>
<evidence type="ECO:0000313" key="1">
    <source>
        <dbReference type="EMBL" id="KXA90390.1"/>
    </source>
</evidence>
<protein>
    <recommendedName>
        <fullName evidence="3">Transposase</fullName>
    </recommendedName>
</protein>
<reference evidence="1 2" key="1">
    <citation type="journal article" date="2016" name="Sci. Rep.">
        <title>Metabolic traits of an uncultured archaeal lineage -MSBL1- from brine pools of the Red Sea.</title>
        <authorList>
            <person name="Mwirichia R."/>
            <person name="Alam I."/>
            <person name="Rashid M."/>
            <person name="Vinu M."/>
            <person name="Ba-Alawi W."/>
            <person name="Anthony Kamau A."/>
            <person name="Kamanda Ngugi D."/>
            <person name="Goker M."/>
            <person name="Klenk H.P."/>
            <person name="Bajic V."/>
            <person name="Stingl U."/>
        </authorList>
    </citation>
    <scope>NUCLEOTIDE SEQUENCE [LARGE SCALE GENOMIC DNA]</scope>
    <source>
        <strain evidence="1">SCGC-AAA259B11</strain>
    </source>
</reference>
<comment type="caution">
    <text evidence="1">The sequence shown here is derived from an EMBL/GenBank/DDBJ whole genome shotgun (WGS) entry which is preliminary data.</text>
</comment>
<keyword evidence="2" id="KW-1185">Reference proteome</keyword>
<dbReference type="InterPro" id="IPR019205">
    <property type="entry name" value="DUF2080_transposon-encoded"/>
</dbReference>
<name>A0A133U878_9EURY</name>
<dbReference type="NCBIfam" id="NF033496">
    <property type="entry name" value="DUF2080_fam_acc"/>
    <property type="match status" value="1"/>
</dbReference>
<accession>A0A133U878</accession>
<organism evidence="1 2">
    <name type="scientific">candidate division MSBL1 archaeon SCGC-AAA259B11</name>
    <dbReference type="NCBI Taxonomy" id="1698260"/>
    <lineage>
        <taxon>Archaea</taxon>
        <taxon>Methanobacteriati</taxon>
        <taxon>Methanobacteriota</taxon>
        <taxon>candidate division MSBL1</taxon>
    </lineage>
</organism>
<evidence type="ECO:0000313" key="2">
    <source>
        <dbReference type="Proteomes" id="UP000070184"/>
    </source>
</evidence>
<dbReference type="Pfam" id="PF09853">
    <property type="entry name" value="DUF2080"/>
    <property type="match status" value="1"/>
</dbReference>
<dbReference type="AlphaFoldDB" id="A0A133U878"/>